<evidence type="ECO:0000256" key="1">
    <source>
        <dbReference type="SAM" id="MobiDB-lite"/>
    </source>
</evidence>
<proteinExistence type="predicted"/>
<dbReference type="AlphaFoldDB" id="A0ABD1XV30"/>
<name>A0ABD1XV30_9MARC</name>
<reference evidence="2 3" key="1">
    <citation type="submission" date="2024-09" db="EMBL/GenBank/DDBJ databases">
        <title>Chromosome-scale assembly of Riccia fluitans.</title>
        <authorList>
            <person name="Paukszto L."/>
            <person name="Sawicki J."/>
            <person name="Karawczyk K."/>
            <person name="Piernik-Szablinska J."/>
            <person name="Szczecinska M."/>
            <person name="Mazdziarz M."/>
        </authorList>
    </citation>
    <scope>NUCLEOTIDE SEQUENCE [LARGE SCALE GENOMIC DNA]</scope>
    <source>
        <strain evidence="2">Rf_01</strain>
        <tissue evidence="2">Aerial parts of the thallus</tissue>
    </source>
</reference>
<dbReference type="EMBL" id="JBHFFA010000007">
    <property type="protein sequence ID" value="KAL2612817.1"/>
    <property type="molecule type" value="Genomic_DNA"/>
</dbReference>
<evidence type="ECO:0000313" key="3">
    <source>
        <dbReference type="Proteomes" id="UP001605036"/>
    </source>
</evidence>
<dbReference type="Proteomes" id="UP001605036">
    <property type="component" value="Unassembled WGS sequence"/>
</dbReference>
<gene>
    <name evidence="2" type="ORF">R1flu_024509</name>
</gene>
<keyword evidence="3" id="KW-1185">Reference proteome</keyword>
<sequence length="83" mass="9626">MRNKEEKTVDLRKHWLEFYVLKRSVEGDVAAQANLQALLKLMEHMEEVCVECKGETRRKPQKPSNLVSCARDRSRVGRSLKNG</sequence>
<organism evidence="2 3">
    <name type="scientific">Riccia fluitans</name>
    <dbReference type="NCBI Taxonomy" id="41844"/>
    <lineage>
        <taxon>Eukaryota</taxon>
        <taxon>Viridiplantae</taxon>
        <taxon>Streptophyta</taxon>
        <taxon>Embryophyta</taxon>
        <taxon>Marchantiophyta</taxon>
        <taxon>Marchantiopsida</taxon>
        <taxon>Marchantiidae</taxon>
        <taxon>Marchantiales</taxon>
        <taxon>Ricciaceae</taxon>
        <taxon>Riccia</taxon>
    </lineage>
</organism>
<feature type="region of interest" description="Disordered" evidence="1">
    <location>
        <begin position="58"/>
        <end position="83"/>
    </location>
</feature>
<protein>
    <submittedName>
        <fullName evidence="2">Uncharacterized protein</fullName>
    </submittedName>
</protein>
<accession>A0ABD1XV30</accession>
<comment type="caution">
    <text evidence="2">The sequence shown here is derived from an EMBL/GenBank/DDBJ whole genome shotgun (WGS) entry which is preliminary data.</text>
</comment>
<evidence type="ECO:0000313" key="2">
    <source>
        <dbReference type="EMBL" id="KAL2612817.1"/>
    </source>
</evidence>